<dbReference type="Gene3D" id="2.60.120.200">
    <property type="match status" value="1"/>
</dbReference>
<dbReference type="EMBL" id="JTEO01000002">
    <property type="protein sequence ID" value="MCQ6961818.1"/>
    <property type="molecule type" value="Genomic_DNA"/>
</dbReference>
<dbReference type="AlphaFoldDB" id="A0AAE3H8W6"/>
<proteinExistence type="predicted"/>
<evidence type="ECO:0000256" key="2">
    <source>
        <dbReference type="ARBA" id="ARBA00023157"/>
    </source>
</evidence>
<dbReference type="Gene3D" id="2.60.40.10">
    <property type="entry name" value="Immunoglobulins"/>
    <property type="match status" value="1"/>
</dbReference>
<keyword evidence="1" id="KW-0732">Signal</keyword>
<comment type="caution">
    <text evidence="4">The sequence shown here is derived from an EMBL/GenBank/DDBJ whole genome shotgun (WGS) entry which is preliminary data.</text>
</comment>
<sequence>MSKTTRYSFLILLATILILTPLASANHLGEDLIQNSGFEDWNVGKPLYWTTPNADWNVVQVRGEEGNYALMLETSKYASTAKGVMESESFDAEEGDMFLVTARVKSTNAVETKAVIRGYNSERKSWVTLKTFNPSSDKQHAFITVPENINALRVRLEAGYVSDKDKGAARSSFDEMRIIDPAVENAEFYVSKGTVNKGGPLTIGPYELSLEEAKGSKALIKVSSSGKTINSAVLAPNEPVEFRSEGDKYLVFQVDDVFITSEHPEIRLSELLAGRIISEAPAIKPVKEENLILYLPLDENADLAAYDYSGGNNHATIYGAEWIKGMENYALRLDGLTDYIEVPNTKDKFEEGDHTFSLWVKSTGIRDSTKYVLCHYNWRIIWQSDTKIGFSTGRMNNKDGPTYTVTADVAEIKDEWIHVAGVYKPSENRILLYINGELAGEEKIGEDSIWKDYGSHNLLIGTSKHGSATFFEGTVDEVRIYDRALTQQEIRGLMSKPLGLSGISSYQSSMSLERGMTLPTGNGFRIQYSDTPSPNLALVDGEQTYRYALANVSAGQIIFLKNASGVPAVRLTVDKITDKMLSLSDIWVADEKANVPVLKVKSIDLPKIRAYEPAVVKVTIFNDGQKPYPGDGSGSIDLYLGEDEVGSISIFGSLAPGETLVHSFELNSKEAGDNELRAVVSTKYGTESLSNAIRIQAPINPPVSGIPLYVEETESGIKLGLILKGPGINGESWKDDAQVSIRLLSPLGSRTFLDRSYPISGTENSIEIPYEDFYQGDGQYLITVKFREGENIVVTKVSGEDGIYNPPDNYYLLLLLPVPVVVYIARRKLFTRTEKRNQVSGEGTERLQL</sequence>
<dbReference type="Proteomes" id="UP001206983">
    <property type="component" value="Unassembled WGS sequence"/>
</dbReference>
<name>A0AAE3H8W6_9EURY</name>
<accession>A0AAE3H8W6</accession>
<reference evidence="4 5" key="1">
    <citation type="journal article" date="2011" name="Appl. Environ. Microbiol.">
        <title>Methanogenic archaea isolated from Taiwan's Chelungpu fault.</title>
        <authorList>
            <person name="Wu S.Y."/>
            <person name="Lai M.C."/>
        </authorList>
    </citation>
    <scope>NUCLEOTIDE SEQUENCE [LARGE SCALE GENOMIC DNA]</scope>
    <source>
        <strain evidence="4 5">St545Mb</strain>
    </source>
</reference>
<dbReference type="InterPro" id="IPR013320">
    <property type="entry name" value="ConA-like_dom_sf"/>
</dbReference>
<dbReference type="SUPFAM" id="SSF49899">
    <property type="entry name" value="Concanavalin A-like lectins/glucanases"/>
    <property type="match status" value="1"/>
</dbReference>
<evidence type="ECO:0000259" key="3">
    <source>
        <dbReference type="SMART" id="SM00560"/>
    </source>
</evidence>
<keyword evidence="2" id="KW-1015">Disulfide bond</keyword>
<evidence type="ECO:0000313" key="5">
    <source>
        <dbReference type="Proteomes" id="UP001206983"/>
    </source>
</evidence>
<dbReference type="Gene3D" id="2.60.120.260">
    <property type="entry name" value="Galactose-binding domain-like"/>
    <property type="match status" value="1"/>
</dbReference>
<evidence type="ECO:0000313" key="4">
    <source>
        <dbReference type="EMBL" id="MCQ6961818.1"/>
    </source>
</evidence>
<keyword evidence="5" id="KW-1185">Reference proteome</keyword>
<dbReference type="RefSeq" id="WP_256621506.1">
    <property type="nucleotide sequence ID" value="NZ_JTEO01000002.1"/>
</dbReference>
<dbReference type="InterPro" id="IPR006558">
    <property type="entry name" value="LamG-like"/>
</dbReference>
<dbReference type="SMART" id="SM00560">
    <property type="entry name" value="LamGL"/>
    <property type="match status" value="1"/>
</dbReference>
<gene>
    <name evidence="4" type="ORF">PV02_01060</name>
</gene>
<organism evidence="4 5">
    <name type="scientific">Methanolobus chelungpuianus</name>
    <dbReference type="NCBI Taxonomy" id="502115"/>
    <lineage>
        <taxon>Archaea</taxon>
        <taxon>Methanobacteriati</taxon>
        <taxon>Methanobacteriota</taxon>
        <taxon>Stenosarchaea group</taxon>
        <taxon>Methanomicrobia</taxon>
        <taxon>Methanosarcinales</taxon>
        <taxon>Methanosarcinaceae</taxon>
        <taxon>Methanolobus</taxon>
    </lineage>
</organism>
<protein>
    <recommendedName>
        <fullName evidence="3">LamG-like jellyroll fold domain-containing protein</fullName>
    </recommendedName>
</protein>
<evidence type="ECO:0000256" key="1">
    <source>
        <dbReference type="ARBA" id="ARBA00022729"/>
    </source>
</evidence>
<feature type="domain" description="LamG-like jellyroll fold" evidence="3">
    <location>
        <begin position="352"/>
        <end position="488"/>
    </location>
</feature>
<dbReference type="InterPro" id="IPR013783">
    <property type="entry name" value="Ig-like_fold"/>
</dbReference>
<dbReference type="Pfam" id="PF13385">
    <property type="entry name" value="Laminin_G_3"/>
    <property type="match status" value="1"/>
</dbReference>